<feature type="transmembrane region" description="Helical" evidence="1">
    <location>
        <begin position="65"/>
        <end position="89"/>
    </location>
</feature>
<dbReference type="Proteomes" id="UP000886852">
    <property type="component" value="Unassembled WGS sequence"/>
</dbReference>
<feature type="transmembrane region" description="Helical" evidence="1">
    <location>
        <begin position="96"/>
        <end position="116"/>
    </location>
</feature>
<keyword evidence="1" id="KW-1133">Transmembrane helix</keyword>
<keyword evidence="1" id="KW-0812">Transmembrane</keyword>
<protein>
    <submittedName>
        <fullName evidence="2">Bax inhibitor-1/YccA family protein</fullName>
    </submittedName>
</protein>
<reference evidence="2" key="2">
    <citation type="journal article" date="2021" name="PeerJ">
        <title>Extensive microbial diversity within the chicken gut microbiome revealed by metagenomics and culture.</title>
        <authorList>
            <person name="Gilroy R."/>
            <person name="Ravi A."/>
            <person name="Getino M."/>
            <person name="Pursley I."/>
            <person name="Horton D.L."/>
            <person name="Alikhan N.F."/>
            <person name="Baker D."/>
            <person name="Gharbi K."/>
            <person name="Hall N."/>
            <person name="Watson M."/>
            <person name="Adriaenssens E.M."/>
            <person name="Foster-Nyarko E."/>
            <person name="Jarju S."/>
            <person name="Secka A."/>
            <person name="Antonio M."/>
            <person name="Oren A."/>
            <person name="Chaudhuri R.R."/>
            <person name="La Ragione R."/>
            <person name="Hildebrand F."/>
            <person name="Pallen M.J."/>
        </authorList>
    </citation>
    <scope>NUCLEOTIDE SEQUENCE</scope>
    <source>
        <strain evidence="2">ChiHjej12B11-7776</strain>
    </source>
</reference>
<feature type="transmembrane region" description="Helical" evidence="1">
    <location>
        <begin position="190"/>
        <end position="210"/>
    </location>
</feature>
<gene>
    <name evidence="2" type="ORF">IAC72_03295</name>
</gene>
<comment type="caution">
    <text evidence="2">The sequence shown here is derived from an EMBL/GenBank/DDBJ whole genome shotgun (WGS) entry which is preliminary data.</text>
</comment>
<feature type="transmembrane region" description="Helical" evidence="1">
    <location>
        <begin position="156"/>
        <end position="178"/>
    </location>
</feature>
<proteinExistence type="predicted"/>
<evidence type="ECO:0000313" key="3">
    <source>
        <dbReference type="Proteomes" id="UP000886852"/>
    </source>
</evidence>
<feature type="transmembrane region" description="Helical" evidence="1">
    <location>
        <begin position="231"/>
        <end position="257"/>
    </location>
</feature>
<feature type="transmembrane region" description="Helical" evidence="1">
    <location>
        <begin position="36"/>
        <end position="59"/>
    </location>
</feature>
<name>A0A9D1SQ36_9BACT</name>
<dbReference type="InterPro" id="IPR010539">
    <property type="entry name" value="BaxI_1-like"/>
</dbReference>
<evidence type="ECO:0000256" key="1">
    <source>
        <dbReference type="SAM" id="Phobius"/>
    </source>
</evidence>
<reference evidence="2" key="1">
    <citation type="submission" date="2020-10" db="EMBL/GenBank/DDBJ databases">
        <authorList>
            <person name="Gilroy R."/>
        </authorList>
    </citation>
    <scope>NUCLEOTIDE SEQUENCE</scope>
    <source>
        <strain evidence="2">ChiHjej12B11-7776</strain>
    </source>
</reference>
<dbReference type="PANTHER" id="PTHR41282">
    <property type="entry name" value="CONSERVED TRANSMEMBRANE PROTEIN-RELATED"/>
    <property type="match status" value="1"/>
</dbReference>
<sequence>MRTGNPSLRRIFRQSQTGEIHVESQPATYWGIAKKAMLFGGITILSAIAVLVALNFAFYGNNPEVLTVVLIGVLCGALPMIIISLVITFVPKTVKFLGPVYALFQGATLGMLVFSVDLAYPGIALAAVLGTLIVFVLCVALNKLLEVRISGKVMRVALISFVSLVVLELGLFVASLFVTELNGLFTQAYLWIQLAISAVCIIYATILLMWDLQTADAIVQSGADKKHEWMVAFSIVVTLVYLYVEILELLLRLLAIFGRRSN</sequence>
<evidence type="ECO:0000313" key="2">
    <source>
        <dbReference type="EMBL" id="HIU91014.1"/>
    </source>
</evidence>
<dbReference type="PANTHER" id="PTHR41282:SF1">
    <property type="entry name" value="CONSERVED TRANSMEMBRANE PROTEIN-RELATED"/>
    <property type="match status" value="1"/>
</dbReference>
<keyword evidence="1" id="KW-0472">Membrane</keyword>
<dbReference type="Pfam" id="PF12811">
    <property type="entry name" value="BaxI_1"/>
    <property type="match status" value="1"/>
</dbReference>
<feature type="transmembrane region" description="Helical" evidence="1">
    <location>
        <begin position="122"/>
        <end position="144"/>
    </location>
</feature>
<accession>A0A9D1SQ36</accession>
<dbReference type="AlphaFoldDB" id="A0A9D1SQ36"/>
<organism evidence="2 3">
    <name type="scientific">Candidatus Fimimonas merdipullorum</name>
    <dbReference type="NCBI Taxonomy" id="2840822"/>
    <lineage>
        <taxon>Bacteria</taxon>
        <taxon>Pseudomonadati</taxon>
        <taxon>Myxococcota</taxon>
        <taxon>Myxococcia</taxon>
        <taxon>Myxococcales</taxon>
        <taxon>Cystobacterineae</taxon>
        <taxon>Myxococcaceae</taxon>
        <taxon>Myxococcaceae incertae sedis</taxon>
        <taxon>Candidatus Fimimonas</taxon>
    </lineage>
</organism>
<dbReference type="EMBL" id="DVOC01000055">
    <property type="protein sequence ID" value="HIU91014.1"/>
    <property type="molecule type" value="Genomic_DNA"/>
</dbReference>